<protein>
    <submittedName>
        <fullName evidence="2">Uncharacterized protein</fullName>
    </submittedName>
</protein>
<feature type="transmembrane region" description="Helical" evidence="1">
    <location>
        <begin position="150"/>
        <end position="173"/>
    </location>
</feature>
<accession>A0A7S2P1P2</accession>
<dbReference type="EMBL" id="HBGW01044551">
    <property type="protein sequence ID" value="CAD9570765.1"/>
    <property type="molecule type" value="Transcribed_RNA"/>
</dbReference>
<keyword evidence="1" id="KW-0472">Membrane</keyword>
<organism evidence="2">
    <name type="scientific">Zooxanthella nutricula</name>
    <dbReference type="NCBI Taxonomy" id="1333877"/>
    <lineage>
        <taxon>Eukaryota</taxon>
        <taxon>Sar</taxon>
        <taxon>Alveolata</taxon>
        <taxon>Dinophyceae</taxon>
        <taxon>Peridiniales</taxon>
        <taxon>Peridiniales incertae sedis</taxon>
        <taxon>Zooxanthella</taxon>
    </lineage>
</organism>
<name>A0A7S2P1P2_9DINO</name>
<feature type="transmembrane region" description="Helical" evidence="1">
    <location>
        <begin position="12"/>
        <end position="34"/>
    </location>
</feature>
<reference evidence="2" key="1">
    <citation type="submission" date="2021-01" db="EMBL/GenBank/DDBJ databases">
        <authorList>
            <person name="Corre E."/>
            <person name="Pelletier E."/>
            <person name="Niang G."/>
            <person name="Scheremetjew M."/>
            <person name="Finn R."/>
            <person name="Kale V."/>
            <person name="Holt S."/>
            <person name="Cochrane G."/>
            <person name="Meng A."/>
            <person name="Brown T."/>
            <person name="Cohen L."/>
        </authorList>
    </citation>
    <scope>NUCLEOTIDE SEQUENCE</scope>
    <source>
        <strain evidence="2">RCC3387</strain>
    </source>
</reference>
<keyword evidence="1" id="KW-1133">Transmembrane helix</keyword>
<evidence type="ECO:0000313" key="2">
    <source>
        <dbReference type="EMBL" id="CAD9570765.1"/>
    </source>
</evidence>
<keyword evidence="1" id="KW-0812">Transmembrane</keyword>
<gene>
    <name evidence="2" type="ORF">BRAN1462_LOCUS28249</name>
</gene>
<evidence type="ECO:0000256" key="1">
    <source>
        <dbReference type="SAM" id="Phobius"/>
    </source>
</evidence>
<dbReference type="AlphaFoldDB" id="A0A7S2P1P2"/>
<sequence>MGCEGCGTRSKILFGIGGLLALIGVILFAVMMVTGNSAVTVDFMSADQQNFNLEITQHPGCKVALLALRTANCDAVYTATSVTDPDSQSVSISKDCSPFFEEDWVKNNNPPLRKMGRISQGKTGTYRVQSTFKLWAVDECGQVAEAVGGILAAMGLFVVMIIIFIVSCIFCCIGCCCMESRSKVVVTTGANQVAVVPAASGPATVVPAS</sequence>
<proteinExistence type="predicted"/>